<dbReference type="STRING" id="658218.SAMN05216562_0225"/>
<dbReference type="Proteomes" id="UP000198658">
    <property type="component" value="Unassembled WGS sequence"/>
</dbReference>
<feature type="chain" id="PRO_5011524576" description="Cytochrome c domain-containing protein" evidence="1">
    <location>
        <begin position="24"/>
        <end position="520"/>
    </location>
</feature>
<feature type="signal peptide" evidence="1">
    <location>
        <begin position="1"/>
        <end position="23"/>
    </location>
</feature>
<reference evidence="3" key="1">
    <citation type="submission" date="2016-10" db="EMBL/GenBank/DDBJ databases">
        <authorList>
            <person name="Varghese N."/>
            <person name="Submissions S."/>
        </authorList>
    </citation>
    <scope>NUCLEOTIDE SEQUENCE [LARGE SCALE GENOMIC DNA]</scope>
    <source>
        <strain evidence="3">CGMCC 1.10657</strain>
    </source>
</reference>
<protein>
    <recommendedName>
        <fullName evidence="4">Cytochrome c domain-containing protein</fullName>
    </recommendedName>
</protein>
<sequence length="520" mass="58522">MDSFKAVLRVCAAALIVQQGALASPYLAEKPWIMPFDVNQRFRPQNPHQTPPEDPSQRDIYEFAWQSFIALNWPYKVGGVRGQPDPKVPLAPIANTTNPDKVVVWETYMSPETVFVHPQDWPVVWGQPDFSGLLRVSKPPCYVGGYQYGQPFAPGINQPYTNANVPTGPVVDQNKEYLRVEVTLSQPYFNYIKQFGYYDADTQTSAVKKYIQFANDTGDAPPPAIKPSDDASRFQPLPTGLEFYLDGLPKYALQGMTEVKAAWKVLKTEGEGADIPGRYFRRMMQFPQPDGSLSEPMLMGLVGFHIHRVTPFGHLPSTFEHVDNVRVRKRRFDPLPVPKHPALNPGRGNGRPVRYANGYEVNGESGVAGVIPLPYKQGDSLIPIDEREQVNVSRVTPIPRDVQRVNYKYQRLLKDSVWSYYQLIGTQNKNLETPNRHLGPGIPGPQRSNVQNLVNTTLETYTQKGFSCARCHLNAFPQGVSSFPPYEKRFEDLHVMSFLLLNAKPGSQPPGKFECLKPGY</sequence>
<dbReference type="AlphaFoldDB" id="A0A1H3VTY0"/>
<proteinExistence type="predicted"/>
<dbReference type="OrthoDB" id="280897at2"/>
<name>A0A1H3VTY0_9GAMM</name>
<dbReference type="EMBL" id="FNQO01000001">
    <property type="protein sequence ID" value="SDZ77684.1"/>
    <property type="molecule type" value="Genomic_DNA"/>
</dbReference>
<evidence type="ECO:0000313" key="2">
    <source>
        <dbReference type="EMBL" id="SDZ77684.1"/>
    </source>
</evidence>
<organism evidence="2 3">
    <name type="scientific">Microbulbifer marinus</name>
    <dbReference type="NCBI Taxonomy" id="658218"/>
    <lineage>
        <taxon>Bacteria</taxon>
        <taxon>Pseudomonadati</taxon>
        <taxon>Pseudomonadota</taxon>
        <taxon>Gammaproteobacteria</taxon>
        <taxon>Cellvibrionales</taxon>
        <taxon>Microbulbiferaceae</taxon>
        <taxon>Microbulbifer</taxon>
    </lineage>
</organism>
<keyword evidence="3" id="KW-1185">Reference proteome</keyword>
<accession>A0A1H3VTY0</accession>
<keyword evidence="1" id="KW-0732">Signal</keyword>
<dbReference type="RefSeq" id="WP_091384162.1">
    <property type="nucleotide sequence ID" value="NZ_FNQO01000001.1"/>
</dbReference>
<evidence type="ECO:0008006" key="4">
    <source>
        <dbReference type="Google" id="ProtNLM"/>
    </source>
</evidence>
<evidence type="ECO:0000256" key="1">
    <source>
        <dbReference type="SAM" id="SignalP"/>
    </source>
</evidence>
<gene>
    <name evidence="2" type="ORF">SAMN05216562_0225</name>
</gene>
<evidence type="ECO:0000313" key="3">
    <source>
        <dbReference type="Proteomes" id="UP000198658"/>
    </source>
</evidence>